<comment type="similarity">
    <text evidence="6">Belongs to the peroxidase family.</text>
</comment>
<evidence type="ECO:0000256" key="4">
    <source>
        <dbReference type="ARBA" id="ARBA00023002"/>
    </source>
</evidence>
<dbReference type="PANTHER" id="PTHR31356:SF53">
    <property type="entry name" value="HEME PEROXIDASE"/>
    <property type="match status" value="1"/>
</dbReference>
<evidence type="ECO:0000259" key="8">
    <source>
        <dbReference type="PROSITE" id="PS50873"/>
    </source>
</evidence>
<dbReference type="PRINTS" id="PR00458">
    <property type="entry name" value="PEROXIDASE"/>
</dbReference>
<keyword evidence="4 7" id="KW-0560">Oxidoreductase</keyword>
<dbReference type="PROSITE" id="PS50873">
    <property type="entry name" value="PEROXIDASE_4"/>
    <property type="match status" value="1"/>
</dbReference>
<gene>
    <name evidence="9" type="ORF">GALMADRAFT_102888</name>
</gene>
<organism evidence="9 10">
    <name type="scientific">Galerina marginata (strain CBS 339.88)</name>
    <dbReference type="NCBI Taxonomy" id="685588"/>
    <lineage>
        <taxon>Eukaryota</taxon>
        <taxon>Fungi</taxon>
        <taxon>Dikarya</taxon>
        <taxon>Basidiomycota</taxon>
        <taxon>Agaricomycotina</taxon>
        <taxon>Agaricomycetes</taxon>
        <taxon>Agaricomycetidae</taxon>
        <taxon>Agaricales</taxon>
        <taxon>Agaricineae</taxon>
        <taxon>Strophariaceae</taxon>
        <taxon>Galerina</taxon>
    </lineage>
</organism>
<reference evidence="10" key="1">
    <citation type="journal article" date="2014" name="Proc. Natl. Acad. Sci. U.S.A.">
        <title>Extensive sampling of basidiomycete genomes demonstrates inadequacy of the white-rot/brown-rot paradigm for wood decay fungi.</title>
        <authorList>
            <person name="Riley R."/>
            <person name="Salamov A.A."/>
            <person name="Brown D.W."/>
            <person name="Nagy L.G."/>
            <person name="Floudas D."/>
            <person name="Held B.W."/>
            <person name="Levasseur A."/>
            <person name="Lombard V."/>
            <person name="Morin E."/>
            <person name="Otillar R."/>
            <person name="Lindquist E.A."/>
            <person name="Sun H."/>
            <person name="LaButti K.M."/>
            <person name="Schmutz J."/>
            <person name="Jabbour D."/>
            <person name="Luo H."/>
            <person name="Baker S.E."/>
            <person name="Pisabarro A.G."/>
            <person name="Walton J.D."/>
            <person name="Blanchette R.A."/>
            <person name="Henrissat B."/>
            <person name="Martin F."/>
            <person name="Cullen D."/>
            <person name="Hibbett D.S."/>
            <person name="Grigoriev I.V."/>
        </authorList>
    </citation>
    <scope>NUCLEOTIDE SEQUENCE [LARGE SCALE GENOMIC DNA]</scope>
    <source>
        <strain evidence="10">CBS 339.88</strain>
    </source>
</reference>
<dbReference type="SUPFAM" id="SSF48113">
    <property type="entry name" value="Heme-dependent peroxidases"/>
    <property type="match status" value="1"/>
</dbReference>
<evidence type="ECO:0000256" key="2">
    <source>
        <dbReference type="ARBA" id="ARBA00022617"/>
    </source>
</evidence>
<keyword evidence="1 7" id="KW-0575">Peroxidase</keyword>
<accession>A0A067SL87</accession>
<feature type="chain" id="PRO_5006985803" description="Peroxidase" evidence="7">
    <location>
        <begin position="19"/>
        <end position="597"/>
    </location>
</feature>
<dbReference type="Proteomes" id="UP000027222">
    <property type="component" value="Unassembled WGS sequence"/>
</dbReference>
<dbReference type="GO" id="GO:0000302">
    <property type="term" value="P:response to reactive oxygen species"/>
    <property type="evidence" value="ECO:0007669"/>
    <property type="project" value="TreeGrafter"/>
</dbReference>
<keyword evidence="2" id="KW-0349">Heme</keyword>
<dbReference type="EC" id="1.11.1.-" evidence="7"/>
<dbReference type="GO" id="GO:0004601">
    <property type="term" value="F:peroxidase activity"/>
    <property type="evidence" value="ECO:0007669"/>
    <property type="project" value="UniProtKB-KW"/>
</dbReference>
<proteinExistence type="inferred from homology"/>
<evidence type="ECO:0000313" key="10">
    <source>
        <dbReference type="Proteomes" id="UP000027222"/>
    </source>
</evidence>
<keyword evidence="5" id="KW-0408">Iron</keyword>
<keyword evidence="7" id="KW-0732">Signal</keyword>
<evidence type="ECO:0000256" key="3">
    <source>
        <dbReference type="ARBA" id="ARBA00022723"/>
    </source>
</evidence>
<dbReference type="STRING" id="685588.A0A067SL87"/>
<feature type="domain" description="Plant heme peroxidase family profile" evidence="8">
    <location>
        <begin position="60"/>
        <end position="284"/>
    </location>
</feature>
<dbReference type="GO" id="GO:0020037">
    <property type="term" value="F:heme binding"/>
    <property type="evidence" value="ECO:0007669"/>
    <property type="project" value="UniProtKB-UniRule"/>
</dbReference>
<evidence type="ECO:0000256" key="7">
    <source>
        <dbReference type="RuleBase" id="RU363051"/>
    </source>
</evidence>
<evidence type="ECO:0000256" key="1">
    <source>
        <dbReference type="ARBA" id="ARBA00022559"/>
    </source>
</evidence>
<dbReference type="GO" id="GO:0042744">
    <property type="term" value="P:hydrogen peroxide catabolic process"/>
    <property type="evidence" value="ECO:0007669"/>
    <property type="project" value="TreeGrafter"/>
</dbReference>
<sequence length="597" mass="63975">MMLGSLVVASCILTSTSAYTWPSPQYDALEKFLYEGVDINGAPVGTITRGCTKRGNIGPQNQSTVAAEWLRLAYHDMATHNVTDGTGGLDASIFFELSRPEDIGSGMSNSLNDFQLSASKYVSRADVIAMGAVWAVASCNGPSIPFRGGRRDAIGPGRLGVPEPQQDIASHTESFRLQGFTQTEMISLVACGHTLGGVRSADFPNIVVDKTGLNISTFDTTVSFDTAVVSEYLDSTTTNPLVRVANITLASDQRIFNSDGNVTIKGLNSQSAFFQTCTKLLARMLDTVPSNVTLTDEIELLQAKVSSARITVFKSQLLFDTTLRLSQPTTSNASTPTNRQVKLFWCDKRGQLKDCANTTNVASSPANPSVEVSPLTESQKTTFIAYQFSVPILANRSVSKFWFQVDEGDGSAPIIHDNAGHGYILPQDEIIYALSIGDRTADLQAGKLTQIFTLGAGIRSGSNLTRAQIHASDYSFRGSGTLVNTTVDLRRNTTQFLADGYDAYTARVETTGNALHMDLEVIIDGVSYVDDYISAENLIDQPGPLSSVTNMTTTSTSAAPGNTAHTASSALLIHPPPLVHLAILAILSSLLSLRSLL</sequence>
<dbReference type="GO" id="GO:0034599">
    <property type="term" value="P:cellular response to oxidative stress"/>
    <property type="evidence" value="ECO:0007669"/>
    <property type="project" value="InterPro"/>
</dbReference>
<dbReference type="InterPro" id="IPR044831">
    <property type="entry name" value="Ccp1-like"/>
</dbReference>
<dbReference type="AlphaFoldDB" id="A0A067SL87"/>
<keyword evidence="3" id="KW-0479">Metal-binding</keyword>
<name>A0A067SL87_GALM3</name>
<evidence type="ECO:0000256" key="5">
    <source>
        <dbReference type="ARBA" id="ARBA00023004"/>
    </source>
</evidence>
<feature type="signal peptide" evidence="7">
    <location>
        <begin position="1"/>
        <end position="18"/>
    </location>
</feature>
<protein>
    <recommendedName>
        <fullName evidence="7">Peroxidase</fullName>
        <ecNumber evidence="7">1.11.1.-</ecNumber>
    </recommendedName>
</protein>
<dbReference type="InterPro" id="IPR010255">
    <property type="entry name" value="Haem_peroxidase_sf"/>
</dbReference>
<evidence type="ECO:0000256" key="6">
    <source>
        <dbReference type="RuleBase" id="RU004241"/>
    </source>
</evidence>
<dbReference type="EMBL" id="KL142395">
    <property type="protein sequence ID" value="KDR70797.1"/>
    <property type="molecule type" value="Genomic_DNA"/>
</dbReference>
<dbReference type="PANTHER" id="PTHR31356">
    <property type="entry name" value="THYLAKOID LUMENAL 29 KDA PROTEIN, CHLOROPLASTIC-RELATED"/>
    <property type="match status" value="1"/>
</dbReference>
<keyword evidence="10" id="KW-1185">Reference proteome</keyword>
<evidence type="ECO:0000313" key="9">
    <source>
        <dbReference type="EMBL" id="KDR70797.1"/>
    </source>
</evidence>
<dbReference type="HOGENOM" id="CLU_004824_3_1_1"/>
<dbReference type="Gene3D" id="1.10.520.10">
    <property type="match status" value="1"/>
</dbReference>
<dbReference type="InterPro" id="IPR002016">
    <property type="entry name" value="Haem_peroxidase"/>
</dbReference>
<dbReference type="GO" id="GO:0046872">
    <property type="term" value="F:metal ion binding"/>
    <property type="evidence" value="ECO:0007669"/>
    <property type="project" value="UniProtKB-UniRule"/>
</dbReference>
<dbReference type="OrthoDB" id="5985073at2759"/>
<dbReference type="Pfam" id="PF00141">
    <property type="entry name" value="peroxidase"/>
    <property type="match status" value="1"/>
</dbReference>
<dbReference type="Gene3D" id="1.10.420.10">
    <property type="entry name" value="Peroxidase, domain 2"/>
    <property type="match status" value="1"/>
</dbReference>